<evidence type="ECO:0000313" key="4">
    <source>
        <dbReference type="Proteomes" id="UP001458880"/>
    </source>
</evidence>
<dbReference type="PANTHER" id="PTHR39960:SF1">
    <property type="entry name" value="LD34147P"/>
    <property type="match status" value="1"/>
</dbReference>
<keyword evidence="4" id="KW-1185">Reference proteome</keyword>
<protein>
    <submittedName>
        <fullName evidence="3">Uncharacterized protein</fullName>
    </submittedName>
</protein>
<dbReference type="EMBL" id="JASPKY010000321">
    <property type="protein sequence ID" value="KAK9708773.1"/>
    <property type="molecule type" value="Genomic_DNA"/>
</dbReference>
<feature type="region of interest" description="Disordered" evidence="2">
    <location>
        <begin position="710"/>
        <end position="740"/>
    </location>
</feature>
<dbReference type="PANTHER" id="PTHR39960">
    <property type="entry name" value="LD34147P"/>
    <property type="match status" value="1"/>
</dbReference>
<gene>
    <name evidence="3" type="ORF">QE152_g26989</name>
</gene>
<evidence type="ECO:0000256" key="1">
    <source>
        <dbReference type="SAM" id="Coils"/>
    </source>
</evidence>
<proteinExistence type="predicted"/>
<feature type="coiled-coil region" evidence="1">
    <location>
        <begin position="181"/>
        <end position="257"/>
    </location>
</feature>
<keyword evidence="1" id="KW-0175">Coiled coil</keyword>
<comment type="caution">
    <text evidence="3">The sequence shown here is derived from an EMBL/GenBank/DDBJ whole genome shotgun (WGS) entry which is preliminary data.</text>
</comment>
<evidence type="ECO:0000256" key="2">
    <source>
        <dbReference type="SAM" id="MobiDB-lite"/>
    </source>
</evidence>
<dbReference type="GO" id="GO:0005886">
    <property type="term" value="C:plasma membrane"/>
    <property type="evidence" value="ECO:0007669"/>
    <property type="project" value="TreeGrafter"/>
</dbReference>
<reference evidence="3 4" key="1">
    <citation type="journal article" date="2024" name="BMC Genomics">
        <title>De novo assembly and annotation of Popillia japonica's genome with initial clues to its potential as an invasive pest.</title>
        <authorList>
            <person name="Cucini C."/>
            <person name="Boschi S."/>
            <person name="Funari R."/>
            <person name="Cardaioli E."/>
            <person name="Iannotti N."/>
            <person name="Marturano G."/>
            <person name="Paoli F."/>
            <person name="Bruttini M."/>
            <person name="Carapelli A."/>
            <person name="Frati F."/>
            <person name="Nardi F."/>
        </authorList>
    </citation>
    <scope>NUCLEOTIDE SEQUENCE [LARGE SCALE GENOMIC DNA]</scope>
    <source>
        <strain evidence="3">DMR45628</strain>
    </source>
</reference>
<sequence>MFYLGSTRVGFNLIEESKMRTLLLIVFLGIIVQIESKPRPVTNEDIRDAILSVVHMMRSTEDKLERHEYRERALGEHLKKMLVTLDKRIKLLDPVKGTISRLDERLAGVETILLASDERDKNQIEKTQELTEEIKKNLPVVMEKLKADIINEIKANKVVIPEVAPAPVVPAVMKEDINGVEKSILSKIEDLSATIQKLQKDLVDLKDEHESAQKINKQANEHMEKVKLHLNSNEELLEKYETKLAEYNNKIEVLPQNDKAENDWHTSIMQALEKQKTDVEVVLAEVRTISGKVNSLPEKNDLATSQNRTLISIENLQKDLDKTAEKTKDFIKDKMDIILKKTEEAQLDNTQSSKNISEQITTLIGHLADSHQALTDEVRTLAKLEQVMVQTADGVLDTKRRVEYGVHQILLEIGDLVKVHSKEVNATINERFDTFELSILDEENGALANLTSKIGDEIDQVWRQIGIMHQQMRDSTDTLNKLQNQTDAYVNGSLNVMDSMKGKVVKITDRMIEVDDNLNYLMGKLSLVTQEFNLIKTGLGKALDEIRQSFQEVQNKVKDNGPGPHEIEVSNEVNVKPNFHQFESKPTAPVTHEEIRDVILMLVRVVTATEDKLRRHEFRERAIADVIKKALISIDKRTKDLHPVMGRAERLDDRISDVKKTLTENDIKTNNQLKDVKNVLEDILRTFPILIEKMKGDIIKEIKSDISTAVDTLNETSESEEDESDDGEEEEESTSLENKIDKLSSSIKQMQLELTNLKREQQNTLQQNNKFNDYIDRFEVLLTNNENLLKKYEDKFGEGEVLPQDDTQTAWQGSIIQALGRAQNDVEVVLKEVKNTHTKTTDLIRNFEKKLTASLDNTRNYIEQKLDTIGGGDGPILEPIIPDDTNDVTAKLNEINTSIAETNNRLSLINYKEIGETLGRIKSHLNDSQSLFGRYETKLAEYGDKLKLIPSNNECNNNTNIIFQELQKQNNNIEIALNEINTNLNQDVSINSNDDIQNRTLNLLQNLEDSLSENTDTSKNLLEKVKTILGNEEQMLDFSRKSAADIMETMKTLEISYELNFDDVKQELDAIKSKL</sequence>
<organism evidence="3 4">
    <name type="scientific">Popillia japonica</name>
    <name type="common">Japanese beetle</name>
    <dbReference type="NCBI Taxonomy" id="7064"/>
    <lineage>
        <taxon>Eukaryota</taxon>
        <taxon>Metazoa</taxon>
        <taxon>Ecdysozoa</taxon>
        <taxon>Arthropoda</taxon>
        <taxon>Hexapoda</taxon>
        <taxon>Insecta</taxon>
        <taxon>Pterygota</taxon>
        <taxon>Neoptera</taxon>
        <taxon>Endopterygota</taxon>
        <taxon>Coleoptera</taxon>
        <taxon>Polyphaga</taxon>
        <taxon>Scarabaeiformia</taxon>
        <taxon>Scarabaeidae</taxon>
        <taxon>Rutelinae</taxon>
        <taxon>Popillia</taxon>
    </lineage>
</organism>
<feature type="coiled-coil region" evidence="1">
    <location>
        <begin position="963"/>
        <end position="1024"/>
    </location>
</feature>
<dbReference type="Proteomes" id="UP001458880">
    <property type="component" value="Unassembled WGS sequence"/>
</dbReference>
<evidence type="ECO:0000313" key="3">
    <source>
        <dbReference type="EMBL" id="KAK9708773.1"/>
    </source>
</evidence>
<dbReference type="AlphaFoldDB" id="A0AAW1JWB6"/>
<name>A0AAW1JWB6_POPJA</name>
<accession>A0AAW1JWB6</accession>
<feature type="compositionally biased region" description="Acidic residues" evidence="2">
    <location>
        <begin position="717"/>
        <end position="734"/>
    </location>
</feature>